<gene>
    <name evidence="1" type="ORF">AYC66_03035</name>
    <name evidence="2" type="ORF">BAY09_16400</name>
</gene>
<dbReference type="EMBL" id="MAHS01000004">
    <property type="protein sequence ID" value="OPB50881.1"/>
    <property type="molecule type" value="Genomic_DNA"/>
</dbReference>
<evidence type="ECO:0000313" key="1">
    <source>
        <dbReference type="EMBL" id="AQX49707.1"/>
    </source>
</evidence>
<organism evidence="2">
    <name type="scientific">Elizabethkingia anophelis</name>
    <dbReference type="NCBI Taxonomy" id="1117645"/>
    <lineage>
        <taxon>Bacteria</taxon>
        <taxon>Pseudomonadati</taxon>
        <taxon>Bacteroidota</taxon>
        <taxon>Flavobacteriia</taxon>
        <taxon>Flavobacteriales</taxon>
        <taxon>Weeksellaceae</taxon>
        <taxon>Elizabethkingia</taxon>
    </lineage>
</organism>
<dbReference type="Proteomes" id="UP000189738">
    <property type="component" value="Chromosome"/>
</dbReference>
<protein>
    <submittedName>
        <fullName evidence="2">Uncharacterized protein</fullName>
    </submittedName>
</protein>
<reference evidence="2" key="2">
    <citation type="submission" date="2016-06" db="EMBL/GenBank/DDBJ databases">
        <authorList>
            <person name="Nicholson A.C."/>
        </authorList>
    </citation>
    <scope>NUCLEOTIDE SEQUENCE [LARGE SCALE GENOMIC DNA]</scope>
    <source>
        <strain evidence="2">E6809</strain>
    </source>
</reference>
<reference evidence="1 3" key="1">
    <citation type="submission" date="2016-02" db="EMBL/GenBank/DDBJ databases">
        <authorList>
            <person name="Nicholson A.C."/>
            <person name="Humrighouse B.W."/>
            <person name="Loparev V."/>
            <person name="Emery B."/>
            <person name="Graziano J."/>
            <person name="McQuiston J.R."/>
        </authorList>
    </citation>
    <scope>NUCLEOTIDE SEQUENCE [LARGE SCALE GENOMIC DNA]</scope>
    <source>
        <strain evidence="1 3">E6809</strain>
    </source>
</reference>
<accession>A0A1T3HJ27</accession>
<sequence>MKKNIFFLFSFVTVCAFGQAGNENISYSNGFFFMRANRPSNIEYTVDGSPYVNGKEYRKVAIDGYSKNVQNLRYNAYEDEMEFIQNSEVYFANKEDGIVIKMPEINKTYQAVKYVFNDKQYFGYLVLLAPGAKFNFYKKEKVELLKGEKSPSAYGKDANDYFAKAKDLYLIGNKRVLDKFPKNTKEAIALFSPVKKDVAQFISREKINFSREEDMIKLVNYVNQ</sequence>
<name>A0A1T3HJ27_9FLAO</name>
<evidence type="ECO:0000313" key="3">
    <source>
        <dbReference type="Proteomes" id="UP000189738"/>
    </source>
</evidence>
<proteinExistence type="predicted"/>
<dbReference type="AlphaFoldDB" id="A0A1T3HJ27"/>
<dbReference type="RefSeq" id="WP_078411967.1">
    <property type="nucleotide sequence ID" value="NZ_BQKS01000002.1"/>
</dbReference>
<dbReference type="EMBL" id="CP014339">
    <property type="protein sequence ID" value="AQX49707.1"/>
    <property type="molecule type" value="Genomic_DNA"/>
</dbReference>
<evidence type="ECO:0000313" key="2">
    <source>
        <dbReference type="EMBL" id="OPB50881.1"/>
    </source>
</evidence>